<keyword evidence="1" id="KW-1133">Transmembrane helix</keyword>
<sequence>MTGPVRGRVWARRRMREAQRDVILTVLAGAGLAGWVSAPTWRSLGLAVALVVGAAVVAGLCGAAVVKVLRLPITPVVIGVIVAALNEALRLGLVAWGGLGAAEAAWMGVWSFLVGLGVMLGSLTLALRTLATQEIEEPGERHGSLLSPLPLIHSVALICQEVARCLLVAWSPWLVLVTIAEASLAGVFPRNHPARTWVATAGGYTLLALALALWLR</sequence>
<accession>A0ABP5P2L7</accession>
<keyword evidence="1" id="KW-0472">Membrane</keyword>
<organism evidence="2 3">
    <name type="scientific">Nonomuraea monospora</name>
    <dbReference type="NCBI Taxonomy" id="568818"/>
    <lineage>
        <taxon>Bacteria</taxon>
        <taxon>Bacillati</taxon>
        <taxon>Actinomycetota</taxon>
        <taxon>Actinomycetes</taxon>
        <taxon>Streptosporangiales</taxon>
        <taxon>Streptosporangiaceae</taxon>
        <taxon>Nonomuraea</taxon>
    </lineage>
</organism>
<comment type="caution">
    <text evidence="2">The sequence shown here is derived from an EMBL/GenBank/DDBJ whole genome shotgun (WGS) entry which is preliminary data.</text>
</comment>
<evidence type="ECO:0000313" key="2">
    <source>
        <dbReference type="EMBL" id="GAA2206054.1"/>
    </source>
</evidence>
<keyword evidence="3" id="KW-1185">Reference proteome</keyword>
<evidence type="ECO:0008006" key="4">
    <source>
        <dbReference type="Google" id="ProtNLM"/>
    </source>
</evidence>
<gene>
    <name evidence="2" type="ORF">GCM10009850_015120</name>
</gene>
<protein>
    <recommendedName>
        <fullName evidence="4">Integral membrane protein</fullName>
    </recommendedName>
</protein>
<name>A0ABP5P2L7_9ACTN</name>
<feature type="transmembrane region" description="Helical" evidence="1">
    <location>
        <begin position="194"/>
        <end position="215"/>
    </location>
</feature>
<dbReference type="Proteomes" id="UP001499843">
    <property type="component" value="Unassembled WGS sequence"/>
</dbReference>
<evidence type="ECO:0000313" key="3">
    <source>
        <dbReference type="Proteomes" id="UP001499843"/>
    </source>
</evidence>
<feature type="transmembrane region" description="Helical" evidence="1">
    <location>
        <begin position="21"/>
        <end position="38"/>
    </location>
</feature>
<proteinExistence type="predicted"/>
<feature type="transmembrane region" description="Helical" evidence="1">
    <location>
        <begin position="76"/>
        <end position="99"/>
    </location>
</feature>
<feature type="transmembrane region" description="Helical" evidence="1">
    <location>
        <begin position="105"/>
        <end position="127"/>
    </location>
</feature>
<dbReference type="EMBL" id="BAAAQX010000003">
    <property type="protein sequence ID" value="GAA2206054.1"/>
    <property type="molecule type" value="Genomic_DNA"/>
</dbReference>
<feature type="transmembrane region" description="Helical" evidence="1">
    <location>
        <begin position="167"/>
        <end position="188"/>
    </location>
</feature>
<dbReference type="RefSeq" id="WP_344471925.1">
    <property type="nucleotide sequence ID" value="NZ_BAAAQX010000003.1"/>
</dbReference>
<evidence type="ECO:0000256" key="1">
    <source>
        <dbReference type="SAM" id="Phobius"/>
    </source>
</evidence>
<keyword evidence="1" id="KW-0812">Transmembrane</keyword>
<reference evidence="3" key="1">
    <citation type="journal article" date="2019" name="Int. J. Syst. Evol. Microbiol.">
        <title>The Global Catalogue of Microorganisms (GCM) 10K type strain sequencing project: providing services to taxonomists for standard genome sequencing and annotation.</title>
        <authorList>
            <consortium name="The Broad Institute Genomics Platform"/>
            <consortium name="The Broad Institute Genome Sequencing Center for Infectious Disease"/>
            <person name="Wu L."/>
            <person name="Ma J."/>
        </authorList>
    </citation>
    <scope>NUCLEOTIDE SEQUENCE [LARGE SCALE GENOMIC DNA]</scope>
    <source>
        <strain evidence="3">JCM 16114</strain>
    </source>
</reference>
<feature type="transmembrane region" description="Helical" evidence="1">
    <location>
        <begin position="44"/>
        <end position="69"/>
    </location>
</feature>